<reference evidence="2 3" key="1">
    <citation type="submission" date="2024-09" db="EMBL/GenBank/DDBJ databases">
        <authorList>
            <person name="Sun Q."/>
            <person name="Mori K."/>
        </authorList>
    </citation>
    <scope>NUCLEOTIDE SEQUENCE [LARGE SCALE GENOMIC DNA]</scope>
    <source>
        <strain evidence="2 3">NCAIM B.01794</strain>
    </source>
</reference>
<proteinExistence type="predicted"/>
<dbReference type="Proteomes" id="UP001589891">
    <property type="component" value="Unassembled WGS sequence"/>
</dbReference>
<gene>
    <name evidence="2" type="ORF">ACFFGX_06415</name>
</gene>
<comment type="caution">
    <text evidence="2">The sequence shown here is derived from an EMBL/GenBank/DDBJ whole genome shotgun (WGS) entry which is preliminary data.</text>
</comment>
<keyword evidence="3" id="KW-1185">Reference proteome</keyword>
<evidence type="ECO:0000256" key="1">
    <source>
        <dbReference type="SAM" id="MobiDB-lite"/>
    </source>
</evidence>
<name>A0ABV6SI78_AZOPA</name>
<accession>A0ABV6SI78</accession>
<organism evidence="2 3">
    <name type="scientific">Azorhizophilus paspali</name>
    <name type="common">Azotobacter paspali</name>
    <dbReference type="NCBI Taxonomy" id="69963"/>
    <lineage>
        <taxon>Bacteria</taxon>
        <taxon>Pseudomonadati</taxon>
        <taxon>Pseudomonadota</taxon>
        <taxon>Gammaproteobacteria</taxon>
        <taxon>Pseudomonadales</taxon>
        <taxon>Pseudomonadaceae</taxon>
        <taxon>Azorhizophilus</taxon>
    </lineage>
</organism>
<dbReference type="RefSeq" id="WP_376943956.1">
    <property type="nucleotide sequence ID" value="NZ_CP171449.1"/>
</dbReference>
<sequence>MHAATLHAHPTCASNRRLIEQLQADTNRLVVIHGGKPKLVNRADLATAPSSDRTGGFTPFGGDAA</sequence>
<evidence type="ECO:0000313" key="3">
    <source>
        <dbReference type="Proteomes" id="UP001589891"/>
    </source>
</evidence>
<feature type="region of interest" description="Disordered" evidence="1">
    <location>
        <begin position="43"/>
        <end position="65"/>
    </location>
</feature>
<evidence type="ECO:0000313" key="2">
    <source>
        <dbReference type="EMBL" id="MFC0709238.1"/>
    </source>
</evidence>
<dbReference type="EMBL" id="JBHLSS010000041">
    <property type="protein sequence ID" value="MFC0709238.1"/>
    <property type="molecule type" value="Genomic_DNA"/>
</dbReference>
<protein>
    <submittedName>
        <fullName evidence="2">Uncharacterized protein</fullName>
    </submittedName>
</protein>